<reference evidence="2" key="1">
    <citation type="journal article" date="2022" name="Mol. Ecol. Resour.">
        <title>The genomes of chicory, endive, great burdock and yacon provide insights into Asteraceae palaeo-polyploidization history and plant inulin production.</title>
        <authorList>
            <person name="Fan W."/>
            <person name="Wang S."/>
            <person name="Wang H."/>
            <person name="Wang A."/>
            <person name="Jiang F."/>
            <person name="Liu H."/>
            <person name="Zhao H."/>
            <person name="Xu D."/>
            <person name="Zhang Y."/>
        </authorList>
    </citation>
    <scope>NUCLEOTIDE SEQUENCE [LARGE SCALE GENOMIC DNA]</scope>
    <source>
        <strain evidence="2">cv. Yunnan</strain>
    </source>
</reference>
<proteinExistence type="predicted"/>
<evidence type="ECO:0000313" key="1">
    <source>
        <dbReference type="EMBL" id="KAI3743023.1"/>
    </source>
</evidence>
<protein>
    <submittedName>
        <fullName evidence="1">Uncharacterized protein</fullName>
    </submittedName>
</protein>
<dbReference type="EMBL" id="CM042037">
    <property type="protein sequence ID" value="KAI3743023.1"/>
    <property type="molecule type" value="Genomic_DNA"/>
</dbReference>
<name>A0ACB9D980_9ASTR</name>
<dbReference type="Proteomes" id="UP001056120">
    <property type="component" value="Linkage Group LG20"/>
</dbReference>
<accession>A0ACB9D980</accession>
<reference evidence="1 2" key="2">
    <citation type="journal article" date="2022" name="Mol. Ecol. Resour.">
        <title>The genomes of chicory, endive, great burdock and yacon provide insights into Asteraceae paleo-polyploidization history and plant inulin production.</title>
        <authorList>
            <person name="Fan W."/>
            <person name="Wang S."/>
            <person name="Wang H."/>
            <person name="Wang A."/>
            <person name="Jiang F."/>
            <person name="Liu H."/>
            <person name="Zhao H."/>
            <person name="Xu D."/>
            <person name="Zhang Y."/>
        </authorList>
    </citation>
    <scope>NUCLEOTIDE SEQUENCE [LARGE SCALE GENOMIC DNA]</scope>
    <source>
        <strain evidence="2">cv. Yunnan</strain>
        <tissue evidence="1">Leaves</tissue>
    </source>
</reference>
<keyword evidence="2" id="KW-1185">Reference proteome</keyword>
<organism evidence="1 2">
    <name type="scientific">Smallanthus sonchifolius</name>
    <dbReference type="NCBI Taxonomy" id="185202"/>
    <lineage>
        <taxon>Eukaryota</taxon>
        <taxon>Viridiplantae</taxon>
        <taxon>Streptophyta</taxon>
        <taxon>Embryophyta</taxon>
        <taxon>Tracheophyta</taxon>
        <taxon>Spermatophyta</taxon>
        <taxon>Magnoliopsida</taxon>
        <taxon>eudicotyledons</taxon>
        <taxon>Gunneridae</taxon>
        <taxon>Pentapetalae</taxon>
        <taxon>asterids</taxon>
        <taxon>campanulids</taxon>
        <taxon>Asterales</taxon>
        <taxon>Asteraceae</taxon>
        <taxon>Asteroideae</taxon>
        <taxon>Heliantheae alliance</taxon>
        <taxon>Millerieae</taxon>
        <taxon>Smallanthus</taxon>
    </lineage>
</organism>
<evidence type="ECO:0000313" key="2">
    <source>
        <dbReference type="Proteomes" id="UP001056120"/>
    </source>
</evidence>
<comment type="caution">
    <text evidence="1">The sequence shown here is derived from an EMBL/GenBank/DDBJ whole genome shotgun (WGS) entry which is preliminary data.</text>
</comment>
<sequence>MTKHEAGENASDKENFKWTEYMDNAFIQSMKTQDDNGYRINGTFTPQAYKNMVEELSTKLQMKFTISLVEIATFGANGKGAAKKDALKPVDEGS</sequence>
<gene>
    <name evidence="1" type="ORF">L1987_60724</name>
</gene>